<reference evidence="3 4" key="1">
    <citation type="journal article" date="2015" name="Nature">
        <title>rRNA introns, odd ribosomes, and small enigmatic genomes across a large radiation of phyla.</title>
        <authorList>
            <person name="Brown C.T."/>
            <person name="Hug L.A."/>
            <person name="Thomas B.C."/>
            <person name="Sharon I."/>
            <person name="Castelle C.J."/>
            <person name="Singh A."/>
            <person name="Wilkins M.J."/>
            <person name="Williams K.H."/>
            <person name="Banfield J.F."/>
        </authorList>
    </citation>
    <scope>NUCLEOTIDE SEQUENCE [LARGE SCALE GENOMIC DNA]</scope>
</reference>
<dbReference type="PROSITE" id="PS51740">
    <property type="entry name" value="SPOVT_ABRB"/>
    <property type="match status" value="1"/>
</dbReference>
<evidence type="ECO:0000256" key="1">
    <source>
        <dbReference type="PROSITE-ProRule" id="PRU01076"/>
    </source>
</evidence>
<dbReference type="EMBL" id="LBRB01000013">
    <property type="protein sequence ID" value="KKP88447.1"/>
    <property type="molecule type" value="Genomic_DNA"/>
</dbReference>
<dbReference type="InterPro" id="IPR007159">
    <property type="entry name" value="SpoVT-AbrB_dom"/>
</dbReference>
<dbReference type="Gene3D" id="2.10.260.10">
    <property type="match status" value="1"/>
</dbReference>
<accession>A0A0G0G9Q6</accession>
<dbReference type="SUPFAM" id="SSF89447">
    <property type="entry name" value="AbrB/MazE/MraZ-like"/>
    <property type="match status" value="1"/>
</dbReference>
<keyword evidence="1" id="KW-0238">DNA-binding</keyword>
<feature type="domain" description="SpoVT-AbrB" evidence="2">
    <location>
        <begin position="2"/>
        <end position="47"/>
    </location>
</feature>
<dbReference type="GO" id="GO:0003677">
    <property type="term" value="F:DNA binding"/>
    <property type="evidence" value="ECO:0007669"/>
    <property type="project" value="UniProtKB-UniRule"/>
</dbReference>
<sequence>MIKTATITSKRQLTIPASIFNELGLSTVRTMVIEKNNNSLVLTPVQNLVNTLAGSITIPKKYQGLSMDKIIENSKTEYFNQQVK</sequence>
<organism evidence="3 4">
    <name type="scientific">Berkelbacteria bacterium GW2011_GWA2_35_9</name>
    <dbReference type="NCBI Taxonomy" id="1618333"/>
    <lineage>
        <taxon>Bacteria</taxon>
        <taxon>Candidatus Berkelbacteria</taxon>
    </lineage>
</organism>
<gene>
    <name evidence="3" type="ORF">UR93_C0013G0007</name>
</gene>
<proteinExistence type="predicted"/>
<evidence type="ECO:0000313" key="3">
    <source>
        <dbReference type="EMBL" id="KKP88447.1"/>
    </source>
</evidence>
<dbReference type="InterPro" id="IPR037914">
    <property type="entry name" value="SpoVT-AbrB_sf"/>
</dbReference>
<dbReference type="STRING" id="1618333.UR93_C0013G0007"/>
<comment type="caution">
    <text evidence="3">The sequence shown here is derived from an EMBL/GenBank/DDBJ whole genome shotgun (WGS) entry which is preliminary data.</text>
</comment>
<evidence type="ECO:0000313" key="4">
    <source>
        <dbReference type="Proteomes" id="UP000034316"/>
    </source>
</evidence>
<dbReference type="Proteomes" id="UP000034316">
    <property type="component" value="Unassembled WGS sequence"/>
</dbReference>
<evidence type="ECO:0000259" key="2">
    <source>
        <dbReference type="PROSITE" id="PS51740"/>
    </source>
</evidence>
<dbReference type="AlphaFoldDB" id="A0A0G0G9Q6"/>
<protein>
    <recommendedName>
        <fullName evidence="2">SpoVT-AbrB domain-containing protein</fullName>
    </recommendedName>
</protein>
<name>A0A0G0G9Q6_9BACT</name>